<dbReference type="InterPro" id="IPR021146">
    <property type="entry name" value="Phage_gp6-like_head-tail"/>
</dbReference>
<name>A0ABU9T897_9HYPH</name>
<gene>
    <name evidence="1" type="ORF">WNY59_12270</name>
</gene>
<dbReference type="InterPro" id="IPR011738">
    <property type="entry name" value="Phage_CHP"/>
</dbReference>
<dbReference type="Pfam" id="PF05135">
    <property type="entry name" value="Phage_connect_1"/>
    <property type="match status" value="1"/>
</dbReference>
<dbReference type="Proteomes" id="UP001477870">
    <property type="component" value="Unassembled WGS sequence"/>
</dbReference>
<dbReference type="RefSeq" id="WP_342848685.1">
    <property type="nucleotide sequence ID" value="NZ_JBBMQO010000006.1"/>
</dbReference>
<comment type="caution">
    <text evidence="1">The sequence shown here is derived from an EMBL/GenBank/DDBJ whole genome shotgun (WGS) entry which is preliminary data.</text>
</comment>
<sequence>MQLAALRSSPQGRFYDWTIMTFQLISPAVLQAITLSEAKAHLRVTASEEDEFITGLIKSAMQLVESETGLSLITQTYRLWVDDLPQDHVVLLPRNPARNIVQIVWYDRQGTPVILPGSAYFFNSITRPARLKFDRAACPAGPCNGIEVDFDAGFGEAGVDVPDLIKRALKILIAHWYEFRGAYAPSDQPISIPEAYTHLIRHYRQVRLL</sequence>
<organism evidence="1 2">
    <name type="scientific">Ahrensia kielensis</name>
    <dbReference type="NCBI Taxonomy" id="76980"/>
    <lineage>
        <taxon>Bacteria</taxon>
        <taxon>Pseudomonadati</taxon>
        <taxon>Pseudomonadota</taxon>
        <taxon>Alphaproteobacteria</taxon>
        <taxon>Hyphomicrobiales</taxon>
        <taxon>Ahrensiaceae</taxon>
        <taxon>Ahrensia</taxon>
    </lineage>
</organism>
<dbReference type="Gene3D" id="1.10.3230.30">
    <property type="entry name" value="Phage gp6-like head-tail connector protein"/>
    <property type="match status" value="1"/>
</dbReference>
<dbReference type="EMBL" id="JBBMQO010000006">
    <property type="protein sequence ID" value="MEM5502361.1"/>
    <property type="molecule type" value="Genomic_DNA"/>
</dbReference>
<dbReference type="NCBIfam" id="TIGR01560">
    <property type="entry name" value="put_DNA_pack"/>
    <property type="match status" value="2"/>
</dbReference>
<reference evidence="1 2" key="1">
    <citation type="submission" date="2024-03" db="EMBL/GenBank/DDBJ databases">
        <title>Community enrichment and isolation of bacterial strains for fucoidan degradation.</title>
        <authorList>
            <person name="Sichert A."/>
        </authorList>
    </citation>
    <scope>NUCLEOTIDE SEQUENCE [LARGE SCALE GENOMIC DNA]</scope>
    <source>
        <strain evidence="1 2">AS62</strain>
    </source>
</reference>
<evidence type="ECO:0000313" key="2">
    <source>
        <dbReference type="Proteomes" id="UP001477870"/>
    </source>
</evidence>
<accession>A0ABU9T897</accession>
<evidence type="ECO:0000313" key="1">
    <source>
        <dbReference type="EMBL" id="MEM5502361.1"/>
    </source>
</evidence>
<dbReference type="CDD" id="cd08054">
    <property type="entry name" value="gp6"/>
    <property type="match status" value="1"/>
</dbReference>
<dbReference type="NCBIfam" id="TIGR02215">
    <property type="entry name" value="phage_chp_gp8"/>
    <property type="match status" value="1"/>
</dbReference>
<protein>
    <submittedName>
        <fullName evidence="1">Head-tail connector protein</fullName>
    </submittedName>
</protein>
<keyword evidence="2" id="KW-1185">Reference proteome</keyword>
<dbReference type="InterPro" id="IPR006450">
    <property type="entry name" value="Phage_HK97_gp6-like"/>
</dbReference>
<proteinExistence type="predicted"/>